<dbReference type="Proteomes" id="UP001432014">
    <property type="component" value="Chromosome"/>
</dbReference>
<dbReference type="InterPro" id="IPR027417">
    <property type="entry name" value="P-loop_NTPase"/>
</dbReference>
<proteinExistence type="predicted"/>
<dbReference type="PANTHER" id="PTHR46844">
    <property type="entry name" value="SLR5058 PROTEIN"/>
    <property type="match status" value="1"/>
</dbReference>
<sequence length="1045" mass="112681">MRAERIVAVRGVGQGSGYLLAPRLVLTAAHVIRSDPWAQAPDTVEAAVPGGRGWIRGTVVWMPASGSRHLDAALVRTDEDLPAGPGAAPASDLRWGRIDGLQPLPLCHLTGYPAAARDEAGRLDSTQVAGTLMPGSGLLSHRLVLNSDHTPPAGLPGAASPWAGISGGGVFFRDRLMGLAVEDRQPGNWQHAQLSLVPVADLLAVPGFAEALAEHGVPRPRLESVCDQEADDADFEQRYAGSVRVDHGKLRIFGLDLSRARSRLSDLDTAYLSLEAKALPQEGAARAERRPERVEAVLRGRSRILLRGQAGSGKTTLLQWLAVHAAEGSLGEALADWNHRVPFVLRLRAMYRLRNLHPRPEEYLGVESSPLAGAQPPGWADRVLRAGRALLLVDGMDEIPEQERDEAREWLARLLGHYPRTLCVVTVRPSAVAPGWLEGLGFDELTLCPMRKADRDALIDRWHEAARGELTAGAAAPSERDVQELETLKAALKRTLGSSPDLAALTDSPLLCAMICALHRDWDGALPHRTMDVYDAALNLLLVRRDQQRKVEHPAGPALTKEEQLALLQQIAAWLVKNGMAEGARGDAVHQIGRLLPSLSPAARAASSDQVYAHLLNRSGLLAETSVETFEFLHRTFQDYLAAREFKEDRAFGMLAGHAHDEQWADVVRMTVGHGGPRDRTDLLERLLRAAADAPAGRRRSITVLAGSCLAFAPRLEEQARGAVLRELGRLLSEDAQKLTRRQWEVLALAGEDLLDHLPPWPEVADRRPVIRLLAAVGGERALALLAEVAAALEPDEAALLPGLWGHFDAGRYAREVLGPADLRRATLTVRTAGQAGALAAVGEVAETLYYADVLPDLAGLADLRTSSLTLMQGRDADLSGLSGIAGLVELDLRRCAVPPVLPVLAALPLVALTVREAHGPVDAAALLGMVRDHPSLTALTLDAGLLHQAPPSLRIPGVTRLNVAVDHAVLAVEHPLALFPGLRELCLVFPAAPVRPVDVRPVSRRPELGLVVHVYPFNDRGRPTEAFVTGAEDLPPGRFVIERT</sequence>
<evidence type="ECO:0000259" key="1">
    <source>
        <dbReference type="PROSITE" id="PS50837"/>
    </source>
</evidence>
<accession>A0ABZ1WBP8</accession>
<keyword evidence="3" id="KW-1185">Reference proteome</keyword>
<dbReference type="RefSeq" id="WP_329495821.1">
    <property type="nucleotide sequence ID" value="NZ_CP108460.1"/>
</dbReference>
<name>A0ABZ1WBP8_9ACTN</name>
<protein>
    <submittedName>
        <fullName evidence="2">NACHT domain-containing protein</fullName>
    </submittedName>
</protein>
<evidence type="ECO:0000313" key="3">
    <source>
        <dbReference type="Proteomes" id="UP001432014"/>
    </source>
</evidence>
<gene>
    <name evidence="2" type="ORF">OG469_23175</name>
</gene>
<feature type="domain" description="NACHT" evidence="1">
    <location>
        <begin position="302"/>
        <end position="648"/>
    </location>
</feature>
<evidence type="ECO:0000313" key="2">
    <source>
        <dbReference type="EMBL" id="WUS58159.1"/>
    </source>
</evidence>
<dbReference type="PANTHER" id="PTHR46844:SF1">
    <property type="entry name" value="SLR5058 PROTEIN"/>
    <property type="match status" value="1"/>
</dbReference>
<dbReference type="PROSITE" id="PS50837">
    <property type="entry name" value="NACHT"/>
    <property type="match status" value="1"/>
</dbReference>
<reference evidence="2 3" key="1">
    <citation type="submission" date="2022-10" db="EMBL/GenBank/DDBJ databases">
        <title>The complete genomes of actinobacterial strains from the NBC collection.</title>
        <authorList>
            <person name="Joergensen T.S."/>
            <person name="Alvarez Arevalo M."/>
            <person name="Sterndorff E.B."/>
            <person name="Faurdal D."/>
            <person name="Vuksanovic O."/>
            <person name="Mourched A.-S."/>
            <person name="Charusanti P."/>
            <person name="Shaw S."/>
            <person name="Blin K."/>
            <person name="Weber T."/>
        </authorList>
    </citation>
    <scope>NUCLEOTIDE SEQUENCE [LARGE SCALE GENOMIC DNA]</scope>
    <source>
        <strain evidence="2 3">NBC_01247</strain>
    </source>
</reference>
<dbReference type="InterPro" id="IPR007111">
    <property type="entry name" value="NACHT_NTPase"/>
</dbReference>
<dbReference type="Gene3D" id="3.40.50.300">
    <property type="entry name" value="P-loop containing nucleotide triphosphate hydrolases"/>
    <property type="match status" value="1"/>
</dbReference>
<dbReference type="InterPro" id="IPR009003">
    <property type="entry name" value="Peptidase_S1_PA"/>
</dbReference>
<dbReference type="Pfam" id="PF05729">
    <property type="entry name" value="NACHT"/>
    <property type="match status" value="1"/>
</dbReference>
<dbReference type="EMBL" id="CP108482">
    <property type="protein sequence ID" value="WUS58159.1"/>
    <property type="molecule type" value="Genomic_DNA"/>
</dbReference>
<organism evidence="2 3">
    <name type="scientific">Kitasatospora herbaricolor</name>
    <dbReference type="NCBI Taxonomy" id="68217"/>
    <lineage>
        <taxon>Bacteria</taxon>
        <taxon>Bacillati</taxon>
        <taxon>Actinomycetota</taxon>
        <taxon>Actinomycetes</taxon>
        <taxon>Kitasatosporales</taxon>
        <taxon>Streptomycetaceae</taxon>
        <taxon>Kitasatospora</taxon>
    </lineage>
</organism>
<dbReference type="SUPFAM" id="SSF52540">
    <property type="entry name" value="P-loop containing nucleoside triphosphate hydrolases"/>
    <property type="match status" value="1"/>
</dbReference>
<dbReference type="SUPFAM" id="SSF50494">
    <property type="entry name" value="Trypsin-like serine proteases"/>
    <property type="match status" value="1"/>
</dbReference>